<evidence type="ECO:0000313" key="3">
    <source>
        <dbReference type="Proteomes" id="UP000052023"/>
    </source>
</evidence>
<reference evidence="2 3" key="1">
    <citation type="submission" date="2014-03" db="EMBL/GenBank/DDBJ databases">
        <title>Bradyrhizobium valentinum sp. nov., isolated from effective nodules of Lupinus mariae-josephae, a lupine endemic of basic-lime soils in Eastern Spain.</title>
        <authorList>
            <person name="Duran D."/>
            <person name="Rey L."/>
            <person name="Navarro A."/>
            <person name="Busquets A."/>
            <person name="Imperial J."/>
            <person name="Ruiz-Argueso T."/>
        </authorList>
    </citation>
    <scope>NUCLEOTIDE SEQUENCE [LARGE SCALE GENOMIC DNA]</scope>
    <source>
        <strain evidence="2 3">Ro19</strain>
    </source>
</reference>
<gene>
    <name evidence="2" type="ORF">CQ13_09340</name>
</gene>
<protein>
    <submittedName>
        <fullName evidence="2">Uncharacterized protein</fullName>
    </submittedName>
</protein>
<dbReference type="Proteomes" id="UP000052023">
    <property type="component" value="Unassembled WGS sequence"/>
</dbReference>
<evidence type="ECO:0000256" key="1">
    <source>
        <dbReference type="SAM" id="MobiDB-lite"/>
    </source>
</evidence>
<feature type="compositionally biased region" description="Basic and acidic residues" evidence="1">
    <location>
        <begin position="27"/>
        <end position="41"/>
    </location>
</feature>
<name>A0A0R3MEG8_9BRAD</name>
<proteinExistence type="predicted"/>
<dbReference type="AlphaFoldDB" id="A0A0R3MEG8"/>
<comment type="caution">
    <text evidence="2">The sequence shown here is derived from an EMBL/GenBank/DDBJ whole genome shotgun (WGS) entry which is preliminary data.</text>
</comment>
<keyword evidence="3" id="KW-1185">Reference proteome</keyword>
<evidence type="ECO:0000313" key="2">
    <source>
        <dbReference type="EMBL" id="KRR18663.1"/>
    </source>
</evidence>
<dbReference type="EMBL" id="LLYA01000192">
    <property type="protein sequence ID" value="KRR18663.1"/>
    <property type="molecule type" value="Genomic_DNA"/>
</dbReference>
<feature type="region of interest" description="Disordered" evidence="1">
    <location>
        <begin position="1"/>
        <end position="45"/>
    </location>
</feature>
<organism evidence="2 3">
    <name type="scientific">Bradyrhizobium retamae</name>
    <dbReference type="NCBI Taxonomy" id="1300035"/>
    <lineage>
        <taxon>Bacteria</taxon>
        <taxon>Pseudomonadati</taxon>
        <taxon>Pseudomonadota</taxon>
        <taxon>Alphaproteobacteria</taxon>
        <taxon>Hyphomicrobiales</taxon>
        <taxon>Nitrobacteraceae</taxon>
        <taxon>Bradyrhizobium</taxon>
    </lineage>
</organism>
<accession>A0A0R3MEG8</accession>
<sequence length="68" mass="7217">MQAAQAALAEIKRKRKKLDGKGGNGTKPKEAARQGPPDRHQRPFNALKGLSSGISIAGYFPTRNCGAV</sequence>